<feature type="transmembrane region" description="Helical" evidence="7">
    <location>
        <begin position="44"/>
        <end position="62"/>
    </location>
</feature>
<gene>
    <name evidence="10" type="ORF">BCV19_03080</name>
</gene>
<feature type="region of interest" description="Disordered" evidence="6">
    <location>
        <begin position="1"/>
        <end position="20"/>
    </location>
</feature>
<feature type="domain" description="Polysaccharide chain length determinant N-terminal" evidence="8">
    <location>
        <begin position="28"/>
        <end position="128"/>
    </location>
</feature>
<evidence type="ECO:0000259" key="9">
    <source>
        <dbReference type="Pfam" id="PF13807"/>
    </source>
</evidence>
<accession>A0A2N7CIN7</accession>
<dbReference type="InterPro" id="IPR050445">
    <property type="entry name" value="Bact_polysacc_biosynth/exp"/>
</dbReference>
<keyword evidence="3 7" id="KW-0812">Transmembrane</keyword>
<keyword evidence="5 7" id="KW-0472">Membrane</keyword>
<dbReference type="GO" id="GO:0005886">
    <property type="term" value="C:plasma membrane"/>
    <property type="evidence" value="ECO:0007669"/>
    <property type="project" value="UniProtKB-SubCell"/>
</dbReference>
<comment type="subcellular location">
    <subcellularLocation>
        <location evidence="1">Cell membrane</location>
        <topology evidence="1">Multi-pass membrane protein</topology>
    </subcellularLocation>
</comment>
<evidence type="ECO:0000256" key="7">
    <source>
        <dbReference type="SAM" id="Phobius"/>
    </source>
</evidence>
<evidence type="ECO:0000256" key="6">
    <source>
        <dbReference type="SAM" id="MobiDB-lite"/>
    </source>
</evidence>
<keyword evidence="4 7" id="KW-1133">Transmembrane helix</keyword>
<dbReference type="PANTHER" id="PTHR32309">
    <property type="entry name" value="TYROSINE-PROTEIN KINASE"/>
    <property type="match status" value="1"/>
</dbReference>
<evidence type="ECO:0000259" key="8">
    <source>
        <dbReference type="Pfam" id="PF02706"/>
    </source>
</evidence>
<dbReference type="GO" id="GO:0004713">
    <property type="term" value="F:protein tyrosine kinase activity"/>
    <property type="evidence" value="ECO:0007669"/>
    <property type="project" value="TreeGrafter"/>
</dbReference>
<evidence type="ECO:0000256" key="5">
    <source>
        <dbReference type="ARBA" id="ARBA00023136"/>
    </source>
</evidence>
<evidence type="ECO:0000256" key="4">
    <source>
        <dbReference type="ARBA" id="ARBA00022989"/>
    </source>
</evidence>
<evidence type="ECO:0000256" key="2">
    <source>
        <dbReference type="ARBA" id="ARBA00022475"/>
    </source>
</evidence>
<dbReference type="InterPro" id="IPR032807">
    <property type="entry name" value="GNVR"/>
</dbReference>
<feature type="compositionally biased region" description="Polar residues" evidence="6">
    <location>
        <begin position="1"/>
        <end position="11"/>
    </location>
</feature>
<keyword evidence="2" id="KW-1003">Cell membrane</keyword>
<dbReference type="EMBL" id="MCSW01000058">
    <property type="protein sequence ID" value="PMF29901.1"/>
    <property type="molecule type" value="Genomic_DNA"/>
</dbReference>
<comment type="caution">
    <text evidence="10">The sequence shown here is derived from an EMBL/GenBank/DDBJ whole genome shotgun (WGS) entry which is preliminary data.</text>
</comment>
<name>A0A2N7CIN7_VIBSP</name>
<dbReference type="Pfam" id="PF02706">
    <property type="entry name" value="Wzz"/>
    <property type="match status" value="1"/>
</dbReference>
<reference evidence="11" key="1">
    <citation type="submission" date="2016-07" db="EMBL/GenBank/DDBJ databases">
        <title>Nontailed viruses are major unrecognized killers of bacteria in the ocean.</title>
        <authorList>
            <person name="Kauffman K."/>
            <person name="Hussain F."/>
            <person name="Yang J."/>
            <person name="Arevalo P."/>
            <person name="Brown J."/>
            <person name="Cutler M."/>
            <person name="Kelly L."/>
            <person name="Polz M.F."/>
        </authorList>
    </citation>
    <scope>NUCLEOTIDE SEQUENCE [LARGE SCALE GENOMIC DNA]</scope>
    <source>
        <strain evidence="11">10N.286.54.F3</strain>
    </source>
</reference>
<dbReference type="InterPro" id="IPR003856">
    <property type="entry name" value="LPS_length_determ_N"/>
</dbReference>
<dbReference type="Pfam" id="PF13807">
    <property type="entry name" value="GNVR"/>
    <property type="match status" value="1"/>
</dbReference>
<dbReference type="PANTHER" id="PTHR32309:SF13">
    <property type="entry name" value="FERRIC ENTEROBACTIN TRANSPORT PROTEIN FEPE"/>
    <property type="match status" value="1"/>
</dbReference>
<evidence type="ECO:0000256" key="3">
    <source>
        <dbReference type="ARBA" id="ARBA00022692"/>
    </source>
</evidence>
<feature type="transmembrane region" description="Helical" evidence="7">
    <location>
        <begin position="296"/>
        <end position="320"/>
    </location>
</feature>
<feature type="domain" description="Tyrosine-protein kinase G-rich" evidence="9">
    <location>
        <begin position="279"/>
        <end position="317"/>
    </location>
</feature>
<sequence>MSKSQTPNNENQYPFPPGYFPQQQAADDEIDLRELFKAIWQGKWIIILTTFVFAVGGVLFALSQPNTYKSNVLLTPTQSSSSGGLSGSLGGLAAIAGVNIGGGDTADPKVEALAVLQSRKFIEAFIQKHDLLVPLMAIESWNEDSNKVAYDSELYDETSNEWLFDEDEGETLEPTLWEAHKEFKDIFSVSENKDNGMVTIAIISKSPYIAQEWVTLIVKDINKWMKEKALSEAGSKIEYLEGQINRTQVTELQNMFYSLIEEQYKTQMLAEVEEEFIFKTIDPAVAPEEKDGPKRALICVLATLLGGMLGVAIVLVRFAFRKEEDVEA</sequence>
<dbReference type="Proteomes" id="UP000235405">
    <property type="component" value="Unassembled WGS sequence"/>
</dbReference>
<evidence type="ECO:0000256" key="1">
    <source>
        <dbReference type="ARBA" id="ARBA00004651"/>
    </source>
</evidence>
<dbReference type="AlphaFoldDB" id="A0A2N7CIN7"/>
<organism evidence="10 11">
    <name type="scientific">Vibrio splendidus</name>
    <dbReference type="NCBI Taxonomy" id="29497"/>
    <lineage>
        <taxon>Bacteria</taxon>
        <taxon>Pseudomonadati</taxon>
        <taxon>Pseudomonadota</taxon>
        <taxon>Gammaproteobacteria</taxon>
        <taxon>Vibrionales</taxon>
        <taxon>Vibrionaceae</taxon>
        <taxon>Vibrio</taxon>
    </lineage>
</organism>
<dbReference type="RefSeq" id="WP_102481917.1">
    <property type="nucleotide sequence ID" value="NZ_MCSW01000058.1"/>
</dbReference>
<proteinExistence type="predicted"/>
<evidence type="ECO:0000313" key="10">
    <source>
        <dbReference type="EMBL" id="PMF29901.1"/>
    </source>
</evidence>
<evidence type="ECO:0000313" key="11">
    <source>
        <dbReference type="Proteomes" id="UP000235405"/>
    </source>
</evidence>
<protein>
    <submittedName>
        <fullName evidence="10">Lipopolysaccharide biosynthesis protein</fullName>
    </submittedName>
</protein>